<dbReference type="EMBL" id="RBPH01000064">
    <property type="protein sequence ID" value="RMN83723.1"/>
    <property type="molecule type" value="Genomic_DNA"/>
</dbReference>
<feature type="domain" description="Rap1a immunity protein" evidence="2">
    <location>
        <begin position="25"/>
        <end position="125"/>
    </location>
</feature>
<gene>
    <name evidence="4" type="ORF">ALQ51_102240</name>
    <name evidence="3" type="ORF">ALQ53_103595</name>
</gene>
<evidence type="ECO:0000313" key="4">
    <source>
        <dbReference type="EMBL" id="RMO04300.1"/>
    </source>
</evidence>
<accession>A0A3M3QI90</accession>
<proteinExistence type="predicted"/>
<evidence type="ECO:0000313" key="5">
    <source>
        <dbReference type="Proteomes" id="UP000269335"/>
    </source>
</evidence>
<feature type="signal peptide" evidence="1">
    <location>
        <begin position="1"/>
        <end position="21"/>
    </location>
</feature>
<dbReference type="AlphaFoldDB" id="A0A3M3QI90"/>
<name>A0A3M3QI90_PSECA</name>
<evidence type="ECO:0000256" key="1">
    <source>
        <dbReference type="SAM" id="SignalP"/>
    </source>
</evidence>
<keyword evidence="1" id="KW-0732">Signal</keyword>
<dbReference type="GeneID" id="64467155"/>
<dbReference type="RefSeq" id="WP_007248702.1">
    <property type="nucleotide sequence ID" value="NZ_CP178532.1"/>
</dbReference>
<dbReference type="PROSITE" id="PS51257">
    <property type="entry name" value="PROKAR_LIPOPROTEIN"/>
    <property type="match status" value="1"/>
</dbReference>
<organism evidence="4 6">
    <name type="scientific">Pseudomonas cannabina</name>
    <dbReference type="NCBI Taxonomy" id="86840"/>
    <lineage>
        <taxon>Bacteria</taxon>
        <taxon>Pseudomonadati</taxon>
        <taxon>Pseudomonadota</taxon>
        <taxon>Gammaproteobacteria</taxon>
        <taxon>Pseudomonadales</taxon>
        <taxon>Pseudomonadaceae</taxon>
        <taxon>Pseudomonas</taxon>
    </lineage>
</organism>
<evidence type="ECO:0000313" key="3">
    <source>
        <dbReference type="EMBL" id="RMN83723.1"/>
    </source>
</evidence>
<dbReference type="Proteomes" id="UP000270524">
    <property type="component" value="Unassembled WGS sequence"/>
</dbReference>
<sequence>MKAGMSAVAVLGMLACGGASAATDGNELLVYCKQAIRVVETQEMGKSSSDIGIGQCFGIMEGVKGTMMLMDQGPKAGRVACWPEKGITNGQAARIVVRYLDNHPAKLNEDRVLLSILAFSDAYPCK</sequence>
<dbReference type="Pfam" id="PF18602">
    <property type="entry name" value="Rap1a"/>
    <property type="match status" value="1"/>
</dbReference>
<dbReference type="EMBL" id="RBPJ01000023">
    <property type="protein sequence ID" value="RMO04300.1"/>
    <property type="molecule type" value="Genomic_DNA"/>
</dbReference>
<evidence type="ECO:0000313" key="6">
    <source>
        <dbReference type="Proteomes" id="UP000270524"/>
    </source>
</evidence>
<dbReference type="Proteomes" id="UP000269335">
    <property type="component" value="Unassembled WGS sequence"/>
</dbReference>
<dbReference type="InterPro" id="IPR041238">
    <property type="entry name" value="Rap1a"/>
</dbReference>
<protein>
    <recommendedName>
        <fullName evidence="2">Rap1a immunity protein domain-containing protein</fullName>
    </recommendedName>
</protein>
<reference evidence="5 6" key="1">
    <citation type="submission" date="2018-08" db="EMBL/GenBank/DDBJ databases">
        <title>Recombination of ecologically and evolutionarily significant loci maintains genetic cohesion in the Pseudomonas syringae species complex.</title>
        <authorList>
            <person name="Dillon M."/>
            <person name="Thakur S."/>
            <person name="Almeida R.N.D."/>
            <person name="Weir B.S."/>
            <person name="Guttman D.S."/>
        </authorList>
    </citation>
    <scope>NUCLEOTIDE SEQUENCE [LARGE SCALE GENOMIC DNA]</scope>
    <source>
        <strain evidence="3 5">ICMP 15201</strain>
        <strain evidence="4 6">ICMP 15203</strain>
    </source>
</reference>
<evidence type="ECO:0000259" key="2">
    <source>
        <dbReference type="Pfam" id="PF18602"/>
    </source>
</evidence>
<feature type="chain" id="PRO_5043183879" description="Rap1a immunity protein domain-containing protein" evidence="1">
    <location>
        <begin position="22"/>
        <end position="126"/>
    </location>
</feature>
<comment type="caution">
    <text evidence="4">The sequence shown here is derived from an EMBL/GenBank/DDBJ whole genome shotgun (WGS) entry which is preliminary data.</text>
</comment>